<reference evidence="2 3" key="1">
    <citation type="submission" date="2018-08" db="EMBL/GenBank/DDBJ databases">
        <title>Genome and evolution of the arbuscular mycorrhizal fungus Diversispora epigaea (formerly Glomus versiforme) and its bacterial endosymbionts.</title>
        <authorList>
            <person name="Sun X."/>
            <person name="Fei Z."/>
            <person name="Harrison M."/>
        </authorList>
    </citation>
    <scope>NUCLEOTIDE SEQUENCE [LARGE SCALE GENOMIC DNA]</scope>
    <source>
        <strain evidence="2 3">IT104</strain>
    </source>
</reference>
<dbReference type="AlphaFoldDB" id="A0A397HQH2"/>
<dbReference type="EMBL" id="PQFF01000299">
    <property type="protein sequence ID" value="RHZ63836.1"/>
    <property type="molecule type" value="Genomic_DNA"/>
</dbReference>
<keyword evidence="1" id="KW-1133">Transmembrane helix</keyword>
<dbReference type="Proteomes" id="UP000266861">
    <property type="component" value="Unassembled WGS sequence"/>
</dbReference>
<name>A0A397HQH2_9GLOM</name>
<comment type="caution">
    <text evidence="2">The sequence shown here is derived from an EMBL/GenBank/DDBJ whole genome shotgun (WGS) entry which is preliminary data.</text>
</comment>
<keyword evidence="1" id="KW-0812">Transmembrane</keyword>
<feature type="transmembrane region" description="Helical" evidence="1">
    <location>
        <begin position="89"/>
        <end position="108"/>
    </location>
</feature>
<evidence type="ECO:0000256" key="1">
    <source>
        <dbReference type="SAM" id="Phobius"/>
    </source>
</evidence>
<keyword evidence="3" id="KW-1185">Reference proteome</keyword>
<evidence type="ECO:0000313" key="2">
    <source>
        <dbReference type="EMBL" id="RHZ63836.1"/>
    </source>
</evidence>
<evidence type="ECO:0000313" key="3">
    <source>
        <dbReference type="Proteomes" id="UP000266861"/>
    </source>
</evidence>
<gene>
    <name evidence="2" type="ORF">Glove_327g46</name>
</gene>
<organism evidence="2 3">
    <name type="scientific">Diversispora epigaea</name>
    <dbReference type="NCBI Taxonomy" id="1348612"/>
    <lineage>
        <taxon>Eukaryota</taxon>
        <taxon>Fungi</taxon>
        <taxon>Fungi incertae sedis</taxon>
        <taxon>Mucoromycota</taxon>
        <taxon>Glomeromycotina</taxon>
        <taxon>Glomeromycetes</taxon>
        <taxon>Diversisporales</taxon>
        <taxon>Diversisporaceae</taxon>
        <taxon>Diversispora</taxon>
    </lineage>
</organism>
<keyword evidence="1" id="KW-0472">Membrane</keyword>
<proteinExistence type="predicted"/>
<sequence length="151" mass="16871">MKICNGLQSRIPFHKINSSVCKPGDNITMYIRYAQSSYSCFFSQLRFVAIIPSQCCYGTSSPLLLCPSHLIVFTTPLNINTRFKKLSQLIKLGGLIGGATVVCAFVIGNNWRLKNEIVELSKNIGIIIIPKMEKIKKKTDTNDCEITSHNN</sequence>
<accession>A0A397HQH2</accession>
<protein>
    <submittedName>
        <fullName evidence="2">Uncharacterized protein</fullName>
    </submittedName>
</protein>